<proteinExistence type="inferred from homology"/>
<evidence type="ECO:0000256" key="3">
    <source>
        <dbReference type="ARBA" id="ARBA00022970"/>
    </source>
</evidence>
<dbReference type="PANTHER" id="PTHR30483">
    <property type="entry name" value="LEUCINE-SPECIFIC-BINDING PROTEIN"/>
    <property type="match status" value="1"/>
</dbReference>
<dbReference type="OrthoDB" id="5794591at2"/>
<accession>A0A4V6RRV2</accession>
<evidence type="ECO:0000256" key="2">
    <source>
        <dbReference type="ARBA" id="ARBA00022729"/>
    </source>
</evidence>
<keyword evidence="2 4" id="KW-0732">Signal</keyword>
<keyword evidence="3" id="KW-0029">Amino-acid transport</keyword>
<keyword evidence="3" id="KW-0813">Transport</keyword>
<gene>
    <name evidence="6" type="ORF">E7681_16525</name>
</gene>
<evidence type="ECO:0000259" key="5">
    <source>
        <dbReference type="Pfam" id="PF13458"/>
    </source>
</evidence>
<comment type="caution">
    <text evidence="6">The sequence shown here is derived from an EMBL/GenBank/DDBJ whole genome shotgun (WGS) entry which is preliminary data.</text>
</comment>
<keyword evidence="7" id="KW-1185">Reference proteome</keyword>
<sequence>MKLLKSLAASASALAMLASAASAEISGGVVKIGVLTDLSATYSDIAGEGAAVAAQMAVDEFGGKVAGAPIEIVVADHQNKADIAANKAREWGDTEGVDAFAELVTTSVAMAVFEVAKQQNKLALVSGAASSPLTNDACIPTGLHWTYNTRALAVGTGSAIVKEGGDSWYFLTADYAFGEALQNDVSKVVEAAGGKVVGAAKHPFPASDFSSFILQAQASGAKIIGLANAGADTVNAIKAAHEFGVVAAGQKIAGLLVFLPNVKSIGQEVAQGLQMTVSFYWDMDDETRAWSQKFYEKTGKMPTGVQAGTYSSVLHYLKAIEATGSDDTDTVLAKMREMPVQDMFAKNGVLRTDGRMVHDMYLAEVKAPSESTGEWDILKILRTIPGEEAFGPLSESTCPTK</sequence>
<evidence type="ECO:0000256" key="4">
    <source>
        <dbReference type="SAM" id="SignalP"/>
    </source>
</evidence>
<name>A0A4V6RRV2_9RHOB</name>
<dbReference type="Proteomes" id="UP000306113">
    <property type="component" value="Unassembled WGS sequence"/>
</dbReference>
<dbReference type="AlphaFoldDB" id="A0A4V6RRV2"/>
<dbReference type="PANTHER" id="PTHR30483:SF6">
    <property type="entry name" value="PERIPLASMIC BINDING PROTEIN OF ABC TRANSPORTER FOR NATURAL AMINO ACIDS"/>
    <property type="match status" value="1"/>
</dbReference>
<dbReference type="RefSeq" id="WP_136340370.1">
    <property type="nucleotide sequence ID" value="NZ_SSMD01000010.1"/>
</dbReference>
<dbReference type="InterPro" id="IPR028081">
    <property type="entry name" value="Leu-bd"/>
</dbReference>
<reference evidence="6 7" key="1">
    <citation type="submission" date="2019-04" db="EMBL/GenBank/DDBJ databases">
        <title>Draft genome sequence of Youngimonas vesicularis.</title>
        <authorList>
            <person name="Hameed A."/>
        </authorList>
    </citation>
    <scope>NUCLEOTIDE SEQUENCE [LARGE SCALE GENOMIC DNA]</scope>
    <source>
        <strain evidence="6 7">CC-AMW-E</strain>
    </source>
</reference>
<evidence type="ECO:0000313" key="6">
    <source>
        <dbReference type="EMBL" id="THD71724.1"/>
    </source>
</evidence>
<feature type="signal peptide" evidence="4">
    <location>
        <begin position="1"/>
        <end position="23"/>
    </location>
</feature>
<organism evidence="6 7">
    <name type="scientific">Thalassobius vesicularis</name>
    <dbReference type="NCBI Taxonomy" id="1294297"/>
    <lineage>
        <taxon>Bacteria</taxon>
        <taxon>Pseudomonadati</taxon>
        <taxon>Pseudomonadota</taxon>
        <taxon>Alphaproteobacteria</taxon>
        <taxon>Rhodobacterales</taxon>
        <taxon>Roseobacteraceae</taxon>
        <taxon>Thalassovita</taxon>
    </lineage>
</organism>
<dbReference type="EMBL" id="SSMD01000010">
    <property type="protein sequence ID" value="THD71724.1"/>
    <property type="molecule type" value="Genomic_DNA"/>
</dbReference>
<dbReference type="InterPro" id="IPR051010">
    <property type="entry name" value="BCAA_transport"/>
</dbReference>
<feature type="chain" id="PRO_5020663459" evidence="4">
    <location>
        <begin position="24"/>
        <end position="401"/>
    </location>
</feature>
<comment type="similarity">
    <text evidence="1">Belongs to the leucine-binding protein family.</text>
</comment>
<evidence type="ECO:0000256" key="1">
    <source>
        <dbReference type="ARBA" id="ARBA00010062"/>
    </source>
</evidence>
<dbReference type="GO" id="GO:0006865">
    <property type="term" value="P:amino acid transport"/>
    <property type="evidence" value="ECO:0007669"/>
    <property type="project" value="UniProtKB-KW"/>
</dbReference>
<dbReference type="SUPFAM" id="SSF53822">
    <property type="entry name" value="Periplasmic binding protein-like I"/>
    <property type="match status" value="1"/>
</dbReference>
<dbReference type="Gene3D" id="3.40.50.2300">
    <property type="match status" value="2"/>
</dbReference>
<evidence type="ECO:0000313" key="7">
    <source>
        <dbReference type="Proteomes" id="UP000306113"/>
    </source>
</evidence>
<dbReference type="CDD" id="cd06327">
    <property type="entry name" value="PBP1_SBP-like"/>
    <property type="match status" value="1"/>
</dbReference>
<dbReference type="Pfam" id="PF13458">
    <property type="entry name" value="Peripla_BP_6"/>
    <property type="match status" value="1"/>
</dbReference>
<protein>
    <submittedName>
        <fullName evidence="6">ABC transporter substrate-binding protein</fullName>
    </submittedName>
</protein>
<feature type="domain" description="Leucine-binding protein" evidence="5">
    <location>
        <begin position="30"/>
        <end position="366"/>
    </location>
</feature>
<dbReference type="InterPro" id="IPR028082">
    <property type="entry name" value="Peripla_BP_I"/>
</dbReference>